<dbReference type="CDD" id="cd16894">
    <property type="entry name" value="MltD-like"/>
    <property type="match status" value="1"/>
</dbReference>
<dbReference type="Proteomes" id="UP000503483">
    <property type="component" value="Chromosome"/>
</dbReference>
<dbReference type="SUPFAM" id="SSF54106">
    <property type="entry name" value="LysM domain"/>
    <property type="match status" value="1"/>
</dbReference>
<dbReference type="InterPro" id="IPR018392">
    <property type="entry name" value="LysM"/>
</dbReference>
<dbReference type="SUPFAM" id="SSF53955">
    <property type="entry name" value="Lysozyme-like"/>
    <property type="match status" value="1"/>
</dbReference>
<dbReference type="EMBL" id="CP042652">
    <property type="protein sequence ID" value="QKE28501.1"/>
    <property type="molecule type" value="Genomic_DNA"/>
</dbReference>
<organism evidence="2 3">
    <name type="scientific">Arcobacter acticola</name>
    <dbReference type="NCBI Taxonomy" id="1849015"/>
    <lineage>
        <taxon>Bacteria</taxon>
        <taxon>Pseudomonadati</taxon>
        <taxon>Campylobacterota</taxon>
        <taxon>Epsilonproteobacteria</taxon>
        <taxon>Campylobacterales</taxon>
        <taxon>Arcobacteraceae</taxon>
        <taxon>Arcobacter</taxon>
    </lineage>
</organism>
<evidence type="ECO:0000313" key="2">
    <source>
        <dbReference type="EMBL" id="QKE28501.1"/>
    </source>
</evidence>
<dbReference type="InterPro" id="IPR023346">
    <property type="entry name" value="Lysozyme-like_dom_sf"/>
</dbReference>
<evidence type="ECO:0000313" key="3">
    <source>
        <dbReference type="Proteomes" id="UP000503483"/>
    </source>
</evidence>
<dbReference type="InterPro" id="IPR008258">
    <property type="entry name" value="Transglycosylase_SLT_dom_1"/>
</dbReference>
<keyword evidence="3" id="KW-1185">Reference proteome</keyword>
<evidence type="ECO:0000259" key="1">
    <source>
        <dbReference type="PROSITE" id="PS51782"/>
    </source>
</evidence>
<sequence>MNKIIILIFFLINTLWASIGTNEDLKVLKNLGLESSFISDSELVDIFNEYSSKSKISYYRNILKKSSLNAQVVRTEIDNENLPEAIFFIPMIETSFVNHVRGKNSPAGLWQIMPATGKHLKLRNDEFIDERLDLIKSTDAASSYLKRYYNKFDKWYLSILAYNCGEGRVIEGLTRASLDMYIENNPNRSTQILKSYQRVLDDYRRTKNGVSKVYGVYGELQSLEVPFSLEYLIKHNKERDYLPESSLSYLKKVAVFSMLSSRDLFENINRAPYRLEKVKAPKNIQLKSIASAINMNSSEFLNINKHIRKQVLPKDSRNYNIYIPKSKLEIYNKNIANIKPVIDKKVKEVKKDKNVNTKKNKDEKKIVKDTKKKALVYIVKKGDSFESIAKAYKISVKKLKSDNNKKSNLVNIGDKIEIYK</sequence>
<dbReference type="InterPro" id="IPR036779">
    <property type="entry name" value="LysM_dom_sf"/>
</dbReference>
<dbReference type="AlphaFoldDB" id="A0A6M8EN85"/>
<dbReference type="Gene3D" id="3.10.350.10">
    <property type="entry name" value="LysM domain"/>
    <property type="match status" value="1"/>
</dbReference>
<dbReference type="Gene3D" id="1.10.530.10">
    <property type="match status" value="1"/>
</dbReference>
<dbReference type="Pfam" id="PF01476">
    <property type="entry name" value="LysM"/>
    <property type="match status" value="1"/>
</dbReference>
<name>A0A6M8EN85_9BACT</name>
<protein>
    <submittedName>
        <fullName evidence="2">Membrane-bound lytic murein transglycosylase D</fullName>
    </submittedName>
</protein>
<proteinExistence type="predicted"/>
<dbReference type="SMART" id="SM00257">
    <property type="entry name" value="LysM"/>
    <property type="match status" value="1"/>
</dbReference>
<dbReference type="PROSITE" id="PS51782">
    <property type="entry name" value="LYSM"/>
    <property type="match status" value="1"/>
</dbReference>
<dbReference type="RefSeq" id="WP_172126077.1">
    <property type="nucleotide sequence ID" value="NZ_CP042652.1"/>
</dbReference>
<reference evidence="2 3" key="1">
    <citation type="submission" date="2019-08" db="EMBL/GenBank/DDBJ databases">
        <title>Complete genome sequence of Arcobacter acticola.</title>
        <authorList>
            <person name="Miller W."/>
        </authorList>
    </citation>
    <scope>NUCLEOTIDE SEQUENCE [LARGE SCALE GENOMIC DNA]</scope>
    <source>
        <strain evidence="2 3">KCTC 52212</strain>
    </source>
</reference>
<dbReference type="CDD" id="cd00118">
    <property type="entry name" value="LysM"/>
    <property type="match status" value="1"/>
</dbReference>
<gene>
    <name evidence="2" type="ORF">AACT_1328</name>
</gene>
<accession>A0A6M8EN85</accession>
<dbReference type="KEGG" id="paco:AACT_1328"/>
<dbReference type="Pfam" id="PF01464">
    <property type="entry name" value="SLT"/>
    <property type="match status" value="1"/>
</dbReference>
<feature type="domain" description="LysM" evidence="1">
    <location>
        <begin position="375"/>
        <end position="418"/>
    </location>
</feature>